<dbReference type="PANTHER" id="PTHR32166">
    <property type="entry name" value="OSJNBA0013A04.12 PROTEIN"/>
    <property type="match status" value="1"/>
</dbReference>
<feature type="compositionally biased region" description="Basic and acidic residues" evidence="1">
    <location>
        <begin position="34"/>
        <end position="52"/>
    </location>
</feature>
<dbReference type="InterPro" id="IPR012337">
    <property type="entry name" value="RNaseH-like_sf"/>
</dbReference>
<evidence type="ECO:0000313" key="3">
    <source>
        <dbReference type="EMBL" id="KAK8936347.1"/>
    </source>
</evidence>
<reference evidence="3 4" key="1">
    <citation type="journal article" date="2022" name="Nat. Plants">
        <title>Genomes of leafy and leafless Platanthera orchids illuminate the evolution of mycoheterotrophy.</title>
        <authorList>
            <person name="Li M.H."/>
            <person name="Liu K.W."/>
            <person name="Li Z."/>
            <person name="Lu H.C."/>
            <person name="Ye Q.L."/>
            <person name="Zhang D."/>
            <person name="Wang J.Y."/>
            <person name="Li Y.F."/>
            <person name="Zhong Z.M."/>
            <person name="Liu X."/>
            <person name="Yu X."/>
            <person name="Liu D.K."/>
            <person name="Tu X.D."/>
            <person name="Liu B."/>
            <person name="Hao Y."/>
            <person name="Liao X.Y."/>
            <person name="Jiang Y.T."/>
            <person name="Sun W.H."/>
            <person name="Chen J."/>
            <person name="Chen Y.Q."/>
            <person name="Ai Y."/>
            <person name="Zhai J.W."/>
            <person name="Wu S.S."/>
            <person name="Zhou Z."/>
            <person name="Hsiao Y.Y."/>
            <person name="Wu W.L."/>
            <person name="Chen Y.Y."/>
            <person name="Lin Y.F."/>
            <person name="Hsu J.L."/>
            <person name="Li C.Y."/>
            <person name="Wang Z.W."/>
            <person name="Zhao X."/>
            <person name="Zhong W.Y."/>
            <person name="Ma X.K."/>
            <person name="Ma L."/>
            <person name="Huang J."/>
            <person name="Chen G.Z."/>
            <person name="Huang M.Z."/>
            <person name="Huang L."/>
            <person name="Peng D.H."/>
            <person name="Luo Y.B."/>
            <person name="Zou S.Q."/>
            <person name="Chen S.P."/>
            <person name="Lan S."/>
            <person name="Tsai W.C."/>
            <person name="Van de Peer Y."/>
            <person name="Liu Z.J."/>
        </authorList>
    </citation>
    <scope>NUCLEOTIDE SEQUENCE [LARGE SCALE GENOMIC DNA]</scope>
    <source>
        <strain evidence="3">Lor287</strain>
    </source>
</reference>
<dbReference type="SUPFAM" id="SSF53098">
    <property type="entry name" value="Ribonuclease H-like"/>
    <property type="match status" value="1"/>
</dbReference>
<feature type="domain" description="DUF659" evidence="2">
    <location>
        <begin position="148"/>
        <end position="204"/>
    </location>
</feature>
<dbReference type="PANTHER" id="PTHR32166:SF67">
    <property type="entry name" value="HAT TRANSPOSON SUPERFAMILY"/>
    <property type="match status" value="1"/>
</dbReference>
<proteinExistence type="predicted"/>
<name>A0AAP0G4A0_9ASPA</name>
<evidence type="ECO:0000259" key="2">
    <source>
        <dbReference type="Pfam" id="PF04937"/>
    </source>
</evidence>
<sequence length="308" mass="34313">MKFHLSRLPSKGVHPCSKVRDDVTDRVKSIIAMKEEEKEASNAKKQRLDDAKPPGIVSSPKPPVSAETAAAKLFPCPATAVRPTASPLDAERCIAEFFFENKLDFSVARSSSYQLMLEALGGPGFGGPTVDALKTAWLPKLKSEVSSQVIMDNSLNYACVGNHILQSYGSIFWSPCASHCLNLILDDFSRIDWVNRCILRAQTVTRFVYNNARVLELMMKFTGGQELVRSGITRPTSSFLTLQSLLRQRSRLKHMFNSPEYSTFSYSNRSPSLSCIDIVEDIEFWRGVEEIASVSEPLLKRRGCSLPI</sequence>
<dbReference type="AlphaFoldDB" id="A0AAP0G4A0"/>
<evidence type="ECO:0000313" key="4">
    <source>
        <dbReference type="Proteomes" id="UP001418222"/>
    </source>
</evidence>
<feature type="region of interest" description="Disordered" evidence="1">
    <location>
        <begin position="34"/>
        <end position="63"/>
    </location>
</feature>
<keyword evidence="4" id="KW-1185">Reference proteome</keyword>
<protein>
    <recommendedName>
        <fullName evidence="2">DUF659 domain-containing protein</fullName>
    </recommendedName>
</protein>
<feature type="region of interest" description="Disordered" evidence="1">
    <location>
        <begin position="1"/>
        <end position="20"/>
    </location>
</feature>
<dbReference type="InterPro" id="IPR007021">
    <property type="entry name" value="DUF659"/>
</dbReference>
<evidence type="ECO:0000256" key="1">
    <source>
        <dbReference type="SAM" id="MobiDB-lite"/>
    </source>
</evidence>
<accession>A0AAP0G4A0</accession>
<organism evidence="3 4">
    <name type="scientific">Platanthera zijinensis</name>
    <dbReference type="NCBI Taxonomy" id="2320716"/>
    <lineage>
        <taxon>Eukaryota</taxon>
        <taxon>Viridiplantae</taxon>
        <taxon>Streptophyta</taxon>
        <taxon>Embryophyta</taxon>
        <taxon>Tracheophyta</taxon>
        <taxon>Spermatophyta</taxon>
        <taxon>Magnoliopsida</taxon>
        <taxon>Liliopsida</taxon>
        <taxon>Asparagales</taxon>
        <taxon>Orchidaceae</taxon>
        <taxon>Orchidoideae</taxon>
        <taxon>Orchideae</taxon>
        <taxon>Orchidinae</taxon>
        <taxon>Platanthera</taxon>
    </lineage>
</organism>
<gene>
    <name evidence="3" type="ORF">KSP39_PZI013696</name>
</gene>
<comment type="caution">
    <text evidence="3">The sequence shown here is derived from an EMBL/GenBank/DDBJ whole genome shotgun (WGS) entry which is preliminary data.</text>
</comment>
<dbReference type="Pfam" id="PF04937">
    <property type="entry name" value="DUF659"/>
    <property type="match status" value="1"/>
</dbReference>
<dbReference type="EMBL" id="JBBWWQ010000011">
    <property type="protein sequence ID" value="KAK8936347.1"/>
    <property type="molecule type" value="Genomic_DNA"/>
</dbReference>
<dbReference type="Proteomes" id="UP001418222">
    <property type="component" value="Unassembled WGS sequence"/>
</dbReference>